<evidence type="ECO:0000313" key="3">
    <source>
        <dbReference type="EMBL" id="KAF7688510.1"/>
    </source>
</evidence>
<dbReference type="SUPFAM" id="SSF53756">
    <property type="entry name" value="UDP-Glycosyltransferase/glycogen phosphorylase"/>
    <property type="match status" value="1"/>
</dbReference>
<dbReference type="GO" id="GO:0008194">
    <property type="term" value="F:UDP-glycosyltransferase activity"/>
    <property type="evidence" value="ECO:0007669"/>
    <property type="project" value="InterPro"/>
</dbReference>
<keyword evidence="4" id="KW-1185">Reference proteome</keyword>
<accession>A0A8T0ABW9</accession>
<protein>
    <submittedName>
        <fullName evidence="3">Uncharacterized protein</fullName>
    </submittedName>
</protein>
<evidence type="ECO:0000256" key="2">
    <source>
        <dbReference type="SAM" id="SignalP"/>
    </source>
</evidence>
<proteinExistence type="predicted"/>
<evidence type="ECO:0000256" key="1">
    <source>
        <dbReference type="ARBA" id="ARBA00022679"/>
    </source>
</evidence>
<dbReference type="Pfam" id="PF00201">
    <property type="entry name" value="UDPGT"/>
    <property type="match status" value="1"/>
</dbReference>
<feature type="non-terminal residue" evidence="3">
    <location>
        <position position="1"/>
    </location>
</feature>
<dbReference type="Proteomes" id="UP000606274">
    <property type="component" value="Unassembled WGS sequence"/>
</dbReference>
<dbReference type="InterPro" id="IPR002213">
    <property type="entry name" value="UDP_glucos_trans"/>
</dbReference>
<feature type="signal peptide" evidence="2">
    <location>
        <begin position="1"/>
        <end position="26"/>
    </location>
</feature>
<comment type="caution">
    <text evidence="3">The sequence shown here is derived from an EMBL/GenBank/DDBJ whole genome shotgun (WGS) entry which is preliminary data.</text>
</comment>
<keyword evidence="2" id="KW-0732">Signal</keyword>
<reference evidence="3" key="1">
    <citation type="submission" date="2020-08" db="EMBL/GenBank/DDBJ databases">
        <title>Chromosome-level assembly of Southern catfish (Silurus meridionalis) provides insights into visual adaptation to the nocturnal and benthic lifestyles.</title>
        <authorList>
            <person name="Zhang Y."/>
            <person name="Wang D."/>
            <person name="Peng Z."/>
        </authorList>
    </citation>
    <scope>NUCLEOTIDE SEQUENCE</scope>
    <source>
        <strain evidence="3">SWU-2019-XX</strain>
        <tissue evidence="3">Muscle</tissue>
    </source>
</reference>
<dbReference type="AlphaFoldDB" id="A0A8T0ABW9"/>
<keyword evidence="1" id="KW-0808">Transferase</keyword>
<organism evidence="3 4">
    <name type="scientific">Silurus meridionalis</name>
    <name type="common">Southern catfish</name>
    <name type="synonym">Silurus soldatovi meridionalis</name>
    <dbReference type="NCBI Taxonomy" id="175797"/>
    <lineage>
        <taxon>Eukaryota</taxon>
        <taxon>Metazoa</taxon>
        <taxon>Chordata</taxon>
        <taxon>Craniata</taxon>
        <taxon>Vertebrata</taxon>
        <taxon>Euteleostomi</taxon>
        <taxon>Actinopterygii</taxon>
        <taxon>Neopterygii</taxon>
        <taxon>Teleostei</taxon>
        <taxon>Ostariophysi</taxon>
        <taxon>Siluriformes</taxon>
        <taxon>Siluridae</taxon>
        <taxon>Silurus</taxon>
    </lineage>
</organism>
<name>A0A8T0ABW9_SILME</name>
<dbReference type="EMBL" id="JABFDY010000025">
    <property type="protein sequence ID" value="KAF7688510.1"/>
    <property type="molecule type" value="Genomic_DNA"/>
</dbReference>
<gene>
    <name evidence="3" type="ORF">HF521_013317</name>
</gene>
<sequence length="150" mass="17137">IMSACERAFLCLFLLSVSQTLPGVSGGKILVWPADFSHWINIKAIIDELIARGHNVTVVTHSATPSVKTAQSPGYNVDIIEVPYTKQDVIDHKDVMYRYLMNEIPNDNMIQVFLKTKEVIDTFTRLHQIMCREFLHVKICWRSGRSLMLC</sequence>
<evidence type="ECO:0000313" key="4">
    <source>
        <dbReference type="Proteomes" id="UP000606274"/>
    </source>
</evidence>
<feature type="chain" id="PRO_5035856739" evidence="2">
    <location>
        <begin position="27"/>
        <end position="150"/>
    </location>
</feature>